<evidence type="ECO:0000256" key="1">
    <source>
        <dbReference type="ARBA" id="ARBA00004496"/>
    </source>
</evidence>
<name>A0A846WFV0_9NOCA</name>
<evidence type="ECO:0000256" key="2">
    <source>
        <dbReference type="ARBA" id="ARBA00006411"/>
    </source>
</evidence>
<gene>
    <name evidence="5" type="ORF">HGA10_29915</name>
</gene>
<evidence type="ECO:0000256" key="4">
    <source>
        <dbReference type="ARBA" id="ARBA00023186"/>
    </source>
</evidence>
<dbReference type="Proteomes" id="UP000572007">
    <property type="component" value="Unassembled WGS sequence"/>
</dbReference>
<comment type="subcellular location">
    <subcellularLocation>
        <location evidence="1">Cytoplasm</location>
    </subcellularLocation>
</comment>
<keyword evidence="4" id="KW-0143">Chaperone</keyword>
<keyword evidence="3" id="KW-0963">Cytoplasm</keyword>
<accession>A0A846WFV0</accession>
<dbReference type="InterPro" id="IPR025734">
    <property type="entry name" value="EspG"/>
</dbReference>
<dbReference type="EMBL" id="JAAXOM010000013">
    <property type="protein sequence ID" value="NKX91504.1"/>
    <property type="molecule type" value="Genomic_DNA"/>
</dbReference>
<organism evidence="5 6">
    <name type="scientific">Nocardia coubleae</name>
    <dbReference type="NCBI Taxonomy" id="356147"/>
    <lineage>
        <taxon>Bacteria</taxon>
        <taxon>Bacillati</taxon>
        <taxon>Actinomycetota</taxon>
        <taxon>Actinomycetes</taxon>
        <taxon>Mycobacteriales</taxon>
        <taxon>Nocardiaceae</taxon>
        <taxon>Nocardia</taxon>
    </lineage>
</organism>
<dbReference type="RefSeq" id="WP_067644169.1">
    <property type="nucleotide sequence ID" value="NZ_JAAXOM010000013.1"/>
</dbReference>
<evidence type="ECO:0000313" key="5">
    <source>
        <dbReference type="EMBL" id="NKX91504.1"/>
    </source>
</evidence>
<proteinExistence type="inferred from homology"/>
<dbReference type="Pfam" id="PF14011">
    <property type="entry name" value="ESX-1_EspG"/>
    <property type="match status" value="1"/>
</dbReference>
<keyword evidence="6" id="KW-1185">Reference proteome</keyword>
<evidence type="ECO:0000313" key="6">
    <source>
        <dbReference type="Proteomes" id="UP000572007"/>
    </source>
</evidence>
<comment type="caution">
    <text evidence="5">The sequence shown here is derived from an EMBL/GenBank/DDBJ whole genome shotgun (WGS) entry which is preliminary data.</text>
</comment>
<sequence length="276" mass="29394">MTVLGGGGGGSLLEAVVLSLDEMQFLLEKLQFDEMPVVLDAMGRYDHVSAHDAAMEAAEKLLTERELLFGDVVVPELAERLRVLYRPQWIIALRWVVAGQVNRFCLAQGDDRAVVALRGPDSYVIDDAGLDLPGAVLQALGTTEALELYGMNAPTEQLAPIFGDTGDAAATAGRLSEVGKPATDAKTLASALVEIHSYAEIVGVAYGDGTRDVQDNHIAVFNTRAGRFIITASVADDGVKWSSIATGTNARLRTAVADLIESLPLREEFKATVQGA</sequence>
<reference evidence="5 6" key="1">
    <citation type="submission" date="2020-04" db="EMBL/GenBank/DDBJ databases">
        <title>MicrobeNet Type strains.</title>
        <authorList>
            <person name="Nicholson A.C."/>
        </authorList>
    </citation>
    <scope>NUCLEOTIDE SEQUENCE [LARGE SCALE GENOMIC DNA]</scope>
    <source>
        <strain evidence="5 6">DSM 44960</strain>
    </source>
</reference>
<dbReference type="AlphaFoldDB" id="A0A846WFV0"/>
<evidence type="ECO:0000256" key="3">
    <source>
        <dbReference type="ARBA" id="ARBA00022490"/>
    </source>
</evidence>
<comment type="similarity">
    <text evidence="2">Belongs to the EspG family.</text>
</comment>
<protein>
    <submittedName>
        <fullName evidence="5">ESX secretion-associated protein EspG</fullName>
    </submittedName>
</protein>